<evidence type="ECO:0000256" key="4">
    <source>
        <dbReference type="ARBA" id="ARBA00023136"/>
    </source>
</evidence>
<dbReference type="GO" id="GO:0005886">
    <property type="term" value="C:plasma membrane"/>
    <property type="evidence" value="ECO:0007669"/>
    <property type="project" value="TreeGrafter"/>
</dbReference>
<dbReference type="PANTHER" id="PTHR47154:SF2">
    <property type="entry name" value="G-PROTEIN COUPLED RECEPTOR MTH-RELATED"/>
    <property type="match status" value="1"/>
</dbReference>
<proteinExistence type="predicted"/>
<dbReference type="PANTHER" id="PTHR47154">
    <property type="entry name" value="G-PROTEIN COUPLED RECEPTOR MTH-RELATED"/>
    <property type="match status" value="1"/>
</dbReference>
<feature type="compositionally biased region" description="Polar residues" evidence="5">
    <location>
        <begin position="767"/>
        <end position="778"/>
    </location>
</feature>
<dbReference type="Gene3D" id="1.20.1070.10">
    <property type="entry name" value="Rhodopsin 7-helix transmembrane proteins"/>
    <property type="match status" value="1"/>
</dbReference>
<keyword evidence="3 6" id="KW-1133">Transmembrane helix</keyword>
<feature type="region of interest" description="Disordered" evidence="5">
    <location>
        <begin position="737"/>
        <end position="778"/>
    </location>
</feature>
<dbReference type="InterPro" id="IPR017981">
    <property type="entry name" value="GPCR_2-like_7TM"/>
</dbReference>
<feature type="transmembrane region" description="Helical" evidence="6">
    <location>
        <begin position="454"/>
        <end position="473"/>
    </location>
</feature>
<feature type="domain" description="G-protein coupled receptors family 2 profile 2" evidence="7">
    <location>
        <begin position="448"/>
        <end position="637"/>
    </location>
</feature>
<dbReference type="InterPro" id="IPR000832">
    <property type="entry name" value="GPCR_2_secretin-like"/>
</dbReference>
<dbReference type="Proteomes" id="UP000653454">
    <property type="component" value="Unassembled WGS sequence"/>
</dbReference>
<name>A0A8S4DJS0_PLUXY</name>
<feature type="transmembrane region" description="Helical" evidence="6">
    <location>
        <begin position="667"/>
        <end position="685"/>
    </location>
</feature>
<keyword evidence="2 6" id="KW-0812">Transmembrane</keyword>
<feature type="compositionally biased region" description="Polar residues" evidence="5">
    <location>
        <begin position="740"/>
        <end position="758"/>
    </location>
</feature>
<dbReference type="InterPro" id="IPR051384">
    <property type="entry name" value="Mth_GPCR"/>
</dbReference>
<keyword evidence="4 6" id="KW-0472">Membrane</keyword>
<accession>A0A8S4DJS0</accession>
<evidence type="ECO:0000313" key="8">
    <source>
        <dbReference type="EMBL" id="CAG9099609.1"/>
    </source>
</evidence>
<dbReference type="CDD" id="cd15039">
    <property type="entry name" value="7tmB3_Methuselah-like"/>
    <property type="match status" value="1"/>
</dbReference>
<feature type="transmembrane region" description="Helical" evidence="6">
    <location>
        <begin position="697"/>
        <end position="719"/>
    </location>
</feature>
<evidence type="ECO:0000256" key="1">
    <source>
        <dbReference type="ARBA" id="ARBA00004141"/>
    </source>
</evidence>
<protein>
    <submittedName>
        <fullName evidence="8">(diamondback moth) hypothetical protein</fullName>
    </submittedName>
</protein>
<dbReference type="AlphaFoldDB" id="A0A8S4DJS0"/>
<evidence type="ECO:0000256" key="2">
    <source>
        <dbReference type="ARBA" id="ARBA00022692"/>
    </source>
</evidence>
<dbReference type="Pfam" id="PF00002">
    <property type="entry name" value="7tm_2"/>
    <property type="match status" value="1"/>
</dbReference>
<evidence type="ECO:0000259" key="7">
    <source>
        <dbReference type="PROSITE" id="PS50261"/>
    </source>
</evidence>
<organism evidence="8 9">
    <name type="scientific">Plutella xylostella</name>
    <name type="common">Diamondback moth</name>
    <name type="synonym">Plutella maculipennis</name>
    <dbReference type="NCBI Taxonomy" id="51655"/>
    <lineage>
        <taxon>Eukaryota</taxon>
        <taxon>Metazoa</taxon>
        <taxon>Ecdysozoa</taxon>
        <taxon>Arthropoda</taxon>
        <taxon>Hexapoda</taxon>
        <taxon>Insecta</taxon>
        <taxon>Pterygota</taxon>
        <taxon>Neoptera</taxon>
        <taxon>Endopterygota</taxon>
        <taxon>Lepidoptera</taxon>
        <taxon>Glossata</taxon>
        <taxon>Ditrysia</taxon>
        <taxon>Yponomeutoidea</taxon>
        <taxon>Plutellidae</taxon>
        <taxon>Plutella</taxon>
    </lineage>
</organism>
<sequence length="778" mass="86519">MSARWWEQTRIRDGLKGGAASGYIPPPALRPAPAPAVNNACRRRGTSAVRLTSAAAGAAPRRTMWPLLACALLQLLADQTTSVIATKNTPVFPKCCPDGQGLVRETDEFLNKSYTCVEHEHVESNYSVVVPPLVIGRSIPVRYGFPENCDDFVITEVTGDILQSDSDCYDRLALDIINGTHKSSSTSPAVVMLTCAERTGASGAYPIHHIRKCCPNGQEYDTEYHMCRDTGDVDGEQRLVQRFDPRGVNVYAIEHGLFCKSEEYAVEVQEGGFSLVVEGSTLHVGSGGAAPALRRGEWCGEARGGRLLARVCTRDCRLYDAFCMRKCCPVGYHYLPRHCATNISDCVPNEDDTTPFNLSSYLDPLTRDSRFNKDAMGFRSSLRCAKGKFMLDRTFDWYQLASSGQLLTTAALGGPLDQYCIETFDRRPCGHGITVDPLICFVDSTKKDFNASSIALSISCVFLLLTLVVYLALPELRNLHGRTLICHVSMMLLAYCCLVSVQRARIENTVVCTMLGYGMYFGFVSAFAWLNVMCLDIWWTFGSVRSVQPMRRAGAERRRFAWYSLAAWGASVSLTGAMLLLDLYPVADVLDANIGNNSCWFGSLQNSSTDWPHYIFFVIPMGLVSCVNFVLWVLTARHCHRVKAEVHRFQAGSAGDRAKFRFRADHARYTLTVKLWVVMGATWVWETVSTMLSEPRWLWGAVDLVNELQGVSIFIILVMKPKLYYLIRKKLGLEKPDANKNGTSSTARTSSTFLSRTISTEERALQRVSQPVATKNKD</sequence>
<feature type="transmembrane region" description="Helical" evidence="6">
    <location>
        <begin position="614"/>
        <end position="634"/>
    </location>
</feature>
<dbReference type="GO" id="GO:0008528">
    <property type="term" value="F:G protein-coupled peptide receptor activity"/>
    <property type="evidence" value="ECO:0007669"/>
    <property type="project" value="TreeGrafter"/>
</dbReference>
<dbReference type="PROSITE" id="PS50261">
    <property type="entry name" value="G_PROTEIN_RECEP_F2_4"/>
    <property type="match status" value="1"/>
</dbReference>
<reference evidence="8" key="1">
    <citation type="submission" date="2020-11" db="EMBL/GenBank/DDBJ databases">
        <authorList>
            <person name="Whiteford S."/>
        </authorList>
    </citation>
    <scope>NUCLEOTIDE SEQUENCE</scope>
</reference>
<evidence type="ECO:0000256" key="5">
    <source>
        <dbReference type="SAM" id="MobiDB-lite"/>
    </source>
</evidence>
<dbReference type="GO" id="GO:0007166">
    <property type="term" value="P:cell surface receptor signaling pathway"/>
    <property type="evidence" value="ECO:0007669"/>
    <property type="project" value="InterPro"/>
</dbReference>
<evidence type="ECO:0000313" key="9">
    <source>
        <dbReference type="Proteomes" id="UP000653454"/>
    </source>
</evidence>
<feature type="transmembrane region" description="Helical" evidence="6">
    <location>
        <begin position="560"/>
        <end position="581"/>
    </location>
</feature>
<keyword evidence="9" id="KW-1185">Reference proteome</keyword>
<feature type="transmembrane region" description="Helical" evidence="6">
    <location>
        <begin position="485"/>
        <end position="505"/>
    </location>
</feature>
<comment type="caution">
    <text evidence="8">The sequence shown here is derived from an EMBL/GenBank/DDBJ whole genome shotgun (WGS) entry which is preliminary data.</text>
</comment>
<gene>
    <name evidence="8" type="ORF">PLXY2_LOCUS2239</name>
</gene>
<comment type="subcellular location">
    <subcellularLocation>
        <location evidence="1">Membrane</location>
        <topology evidence="1">Multi-pass membrane protein</topology>
    </subcellularLocation>
</comment>
<evidence type="ECO:0000256" key="3">
    <source>
        <dbReference type="ARBA" id="ARBA00022989"/>
    </source>
</evidence>
<evidence type="ECO:0000256" key="6">
    <source>
        <dbReference type="SAM" id="Phobius"/>
    </source>
</evidence>
<feature type="transmembrane region" description="Helical" evidence="6">
    <location>
        <begin position="517"/>
        <end position="539"/>
    </location>
</feature>
<dbReference type="EMBL" id="CAJHNJ030000005">
    <property type="protein sequence ID" value="CAG9099609.1"/>
    <property type="molecule type" value="Genomic_DNA"/>
</dbReference>